<sequence>MPETPCERFAAANGNTDMTTAIAAIGTDINDEYDNLLQELRDYHGINEVYPEYLAWWLLFVANDKWSEAENIKWINELISRKIPVIVAHNQAVNWRNGTGTKKSTWGTWQEAKMLLDAGYKWNAVDVLPVALLPPADILLAVAKGDEEELTDKLTNLKVSGEDADDAEKVSGNDVDEDGGDKK</sequence>
<dbReference type="AlphaFoldDB" id="A0A7S3H1K2"/>
<name>A0A7S3H1K2_9STRA</name>
<evidence type="ECO:0000256" key="1">
    <source>
        <dbReference type="SAM" id="MobiDB-lite"/>
    </source>
</evidence>
<accession>A0A7S3H1K2</accession>
<proteinExistence type="predicted"/>
<dbReference type="EMBL" id="HBIC01022670">
    <property type="protein sequence ID" value="CAE0282453.1"/>
    <property type="molecule type" value="Transcribed_RNA"/>
</dbReference>
<gene>
    <name evidence="2" type="ORF">SELO1098_LOCUS11287</name>
</gene>
<protein>
    <submittedName>
        <fullName evidence="2">Uncharacterized protein</fullName>
    </submittedName>
</protein>
<feature type="compositionally biased region" description="Acidic residues" evidence="1">
    <location>
        <begin position="174"/>
        <end position="183"/>
    </location>
</feature>
<evidence type="ECO:0000313" key="2">
    <source>
        <dbReference type="EMBL" id="CAE0282453.1"/>
    </source>
</evidence>
<organism evidence="2">
    <name type="scientific">Spumella elongata</name>
    <dbReference type="NCBI Taxonomy" id="89044"/>
    <lineage>
        <taxon>Eukaryota</taxon>
        <taxon>Sar</taxon>
        <taxon>Stramenopiles</taxon>
        <taxon>Ochrophyta</taxon>
        <taxon>Chrysophyceae</taxon>
        <taxon>Chromulinales</taxon>
        <taxon>Chromulinaceae</taxon>
        <taxon>Spumella</taxon>
    </lineage>
</organism>
<feature type="region of interest" description="Disordered" evidence="1">
    <location>
        <begin position="154"/>
        <end position="183"/>
    </location>
</feature>
<reference evidence="2" key="1">
    <citation type="submission" date="2021-01" db="EMBL/GenBank/DDBJ databases">
        <authorList>
            <person name="Corre E."/>
            <person name="Pelletier E."/>
            <person name="Niang G."/>
            <person name="Scheremetjew M."/>
            <person name="Finn R."/>
            <person name="Kale V."/>
            <person name="Holt S."/>
            <person name="Cochrane G."/>
            <person name="Meng A."/>
            <person name="Brown T."/>
            <person name="Cohen L."/>
        </authorList>
    </citation>
    <scope>NUCLEOTIDE SEQUENCE</scope>
    <source>
        <strain evidence="2">CCAP 955/1</strain>
    </source>
</reference>